<reference evidence="12 13" key="1">
    <citation type="submission" date="2016-07" db="EMBL/GenBank/DDBJ databases">
        <title>Pervasive Adenine N6-methylation of Active Genes in Fungi.</title>
        <authorList>
            <consortium name="DOE Joint Genome Institute"/>
            <person name="Mondo S.J."/>
            <person name="Dannebaum R.O."/>
            <person name="Kuo R.C."/>
            <person name="Labutti K."/>
            <person name="Haridas S."/>
            <person name="Kuo A."/>
            <person name="Salamov A."/>
            <person name="Ahrendt S.R."/>
            <person name="Lipzen A."/>
            <person name="Sullivan W."/>
            <person name="Andreopoulos W.B."/>
            <person name="Clum A."/>
            <person name="Lindquist E."/>
            <person name="Daum C."/>
            <person name="Ramamoorthy G.K."/>
            <person name="Gryganskyi A."/>
            <person name="Culley D."/>
            <person name="Magnuson J.K."/>
            <person name="James T.Y."/>
            <person name="O'Malley M.A."/>
            <person name="Stajich J.E."/>
            <person name="Spatafora J.W."/>
            <person name="Visel A."/>
            <person name="Grigoriev I.V."/>
        </authorList>
    </citation>
    <scope>NUCLEOTIDE SEQUENCE [LARGE SCALE GENOMIC DNA]</scope>
    <source>
        <strain evidence="12 13">NRRL 2496</strain>
    </source>
</reference>
<evidence type="ECO:0000256" key="7">
    <source>
        <dbReference type="ARBA" id="ARBA00023277"/>
    </source>
</evidence>
<dbReference type="FunFam" id="3.20.20.300:FF:000002">
    <property type="entry name" value="Probable beta-glucosidase"/>
    <property type="match status" value="1"/>
</dbReference>
<dbReference type="PANTHER" id="PTHR42715">
    <property type="entry name" value="BETA-GLUCOSIDASE"/>
    <property type="match status" value="1"/>
</dbReference>
<dbReference type="OrthoDB" id="416222at2759"/>
<evidence type="ECO:0000256" key="5">
    <source>
        <dbReference type="ARBA" id="ARBA00022801"/>
    </source>
</evidence>
<dbReference type="PRINTS" id="PR00133">
    <property type="entry name" value="GLHYDRLASE3"/>
</dbReference>
<keyword evidence="6" id="KW-0136">Cellulose degradation</keyword>
<dbReference type="InterPro" id="IPR036962">
    <property type="entry name" value="Glyco_hydro_3_N_sf"/>
</dbReference>
<dbReference type="Pfam" id="PF00933">
    <property type="entry name" value="Glyco_hydro_3"/>
    <property type="match status" value="1"/>
</dbReference>
<dbReference type="InterPro" id="IPR017853">
    <property type="entry name" value="GH"/>
</dbReference>
<dbReference type="InterPro" id="IPR050288">
    <property type="entry name" value="Cellulose_deg_GH3"/>
</dbReference>
<dbReference type="AlphaFoldDB" id="A0A1X2HGK5"/>
<evidence type="ECO:0000313" key="13">
    <source>
        <dbReference type="Proteomes" id="UP000242180"/>
    </source>
</evidence>
<dbReference type="SMART" id="SM01217">
    <property type="entry name" value="Fn3_like"/>
    <property type="match status" value="1"/>
</dbReference>
<dbReference type="InterPro" id="IPR001764">
    <property type="entry name" value="Glyco_hydro_3_N"/>
</dbReference>
<sequence length="725" mass="78223">MKLLSLTTVSAFLLATASAAPHPSGPIAWDSAYEKAEAIVSKMSLEQKVGLATGKGWEKTLCVGNTFEATDPDFPSLCLQDSPIGIRFGDNVTAGVSAITAAATFDKDLLYRRGAYMGVEARGKGVNTLLGPCVDPMRAPKAGRAWEAFGEDPYLNGVGAAETVAGIQDQGVIATAKHFYGNNQELNRKNSSSDISVRAVHEIWTWPYARAVDAGVGSIMCSYNQLNGTWACEDEYALTTLLKGEYGFKGFVQSDWGAQMSGAKSANAGLDMTMPGDIVMGDGLSWWGANLTKMVKDGEVKEERVTDMATRIAAAYYKMRQDEGYPEIAVNSFNRTEAPYVNVQGDHAKIVRELGAAGLVLLSNKDNTLPLSKKIKSIAIVGSDAGPNPDGLNPANCADHGCDNGTLAMGWGSGTVDYPYLVTPKDGIAKRAGKKVDIKYTFEDWDLEKAAETAKDADVAFVFSNADAGEEYISVDGNVGDRNNLTLWHNGDNLIKAVADANENTVVVIHAVGPVLMPWIDHPNIKAVVWPGLPGQESGNSLADVLFGDVNPSGRLPYTIAKDESDYNTDHDPNFNVVYSENLNVGYKHFDAENIEPLFAFGHGLSYSTFKYDDIKVSTSKKEDNMAKVSAKITNTGKVDGHEVAQVYVGFPEGAGEPPRLLRGFERVFLKKGKSTSVSFSLSKMDLSIFDEDKNDWVVPDGEYTVYVGASSRDLRLNATFTLSK</sequence>
<dbReference type="FunFam" id="2.60.40.10:FF:000495">
    <property type="entry name" value="Periplasmic beta-glucosidase"/>
    <property type="match status" value="1"/>
</dbReference>
<evidence type="ECO:0000256" key="3">
    <source>
        <dbReference type="ARBA" id="ARBA00005336"/>
    </source>
</evidence>
<keyword evidence="13" id="KW-1185">Reference proteome</keyword>
<accession>A0A1X2HGK5</accession>
<dbReference type="Pfam" id="PF01915">
    <property type="entry name" value="Glyco_hydro_3_C"/>
    <property type="match status" value="1"/>
</dbReference>
<keyword evidence="5" id="KW-0378">Hydrolase</keyword>
<dbReference type="Proteomes" id="UP000242180">
    <property type="component" value="Unassembled WGS sequence"/>
</dbReference>
<dbReference type="InterPro" id="IPR002772">
    <property type="entry name" value="Glyco_hydro_3_C"/>
</dbReference>
<evidence type="ECO:0000259" key="11">
    <source>
        <dbReference type="SMART" id="SM01217"/>
    </source>
</evidence>
<dbReference type="GO" id="GO:0030245">
    <property type="term" value="P:cellulose catabolic process"/>
    <property type="evidence" value="ECO:0007669"/>
    <property type="project" value="UniProtKB-KW"/>
</dbReference>
<comment type="catalytic activity">
    <reaction evidence="1">
        <text>Hydrolysis of terminal, non-reducing beta-D-glucosyl residues with release of beta-D-glucose.</text>
        <dbReference type="EC" id="3.2.1.21"/>
    </reaction>
</comment>
<dbReference type="Gene3D" id="2.60.40.10">
    <property type="entry name" value="Immunoglobulins"/>
    <property type="match status" value="1"/>
</dbReference>
<keyword evidence="8" id="KW-0326">Glycosidase</keyword>
<dbReference type="EMBL" id="MCGN01000004">
    <property type="protein sequence ID" value="ORY98029.1"/>
    <property type="molecule type" value="Genomic_DNA"/>
</dbReference>
<evidence type="ECO:0000256" key="9">
    <source>
        <dbReference type="ARBA" id="ARBA00023326"/>
    </source>
</evidence>
<protein>
    <recommendedName>
        <fullName evidence="4">beta-glucosidase</fullName>
        <ecNumber evidence="4">3.2.1.21</ecNumber>
    </recommendedName>
</protein>
<name>A0A1X2HGK5_SYNRA</name>
<evidence type="ECO:0000313" key="12">
    <source>
        <dbReference type="EMBL" id="ORY98029.1"/>
    </source>
</evidence>
<feature type="domain" description="Fibronectin type III-like" evidence="11">
    <location>
        <begin position="643"/>
        <end position="712"/>
    </location>
</feature>
<organism evidence="12 13">
    <name type="scientific">Syncephalastrum racemosum</name>
    <name type="common">Filamentous fungus</name>
    <dbReference type="NCBI Taxonomy" id="13706"/>
    <lineage>
        <taxon>Eukaryota</taxon>
        <taxon>Fungi</taxon>
        <taxon>Fungi incertae sedis</taxon>
        <taxon>Mucoromycota</taxon>
        <taxon>Mucoromycotina</taxon>
        <taxon>Mucoromycetes</taxon>
        <taxon>Mucorales</taxon>
        <taxon>Syncephalastraceae</taxon>
        <taxon>Syncephalastrum</taxon>
    </lineage>
</organism>
<keyword evidence="9" id="KW-0624">Polysaccharide degradation</keyword>
<dbReference type="InterPro" id="IPR013783">
    <property type="entry name" value="Ig-like_fold"/>
</dbReference>
<dbReference type="GO" id="GO:0008422">
    <property type="term" value="F:beta-glucosidase activity"/>
    <property type="evidence" value="ECO:0007669"/>
    <property type="project" value="UniProtKB-EC"/>
</dbReference>
<proteinExistence type="inferred from homology"/>
<comment type="caution">
    <text evidence="12">The sequence shown here is derived from an EMBL/GenBank/DDBJ whole genome shotgun (WGS) entry which is preliminary data.</text>
</comment>
<dbReference type="Pfam" id="PF14310">
    <property type="entry name" value="Fn3-like"/>
    <property type="match status" value="1"/>
</dbReference>
<dbReference type="SUPFAM" id="SSF52279">
    <property type="entry name" value="Beta-D-glucan exohydrolase, C-terminal domain"/>
    <property type="match status" value="1"/>
</dbReference>
<dbReference type="SUPFAM" id="SSF51445">
    <property type="entry name" value="(Trans)glycosidases"/>
    <property type="match status" value="1"/>
</dbReference>
<feature type="chain" id="PRO_5012055418" description="beta-glucosidase" evidence="10">
    <location>
        <begin position="20"/>
        <end position="725"/>
    </location>
</feature>
<dbReference type="Gene3D" id="3.20.20.300">
    <property type="entry name" value="Glycoside hydrolase, family 3, N-terminal domain"/>
    <property type="match status" value="1"/>
</dbReference>
<dbReference type="EC" id="3.2.1.21" evidence="4"/>
<dbReference type="PANTHER" id="PTHR42715:SF2">
    <property type="entry name" value="BETA-GLUCOSIDASE F-RELATED"/>
    <property type="match status" value="1"/>
</dbReference>
<keyword evidence="10" id="KW-0732">Signal</keyword>
<evidence type="ECO:0000256" key="4">
    <source>
        <dbReference type="ARBA" id="ARBA00012744"/>
    </source>
</evidence>
<evidence type="ECO:0000256" key="8">
    <source>
        <dbReference type="ARBA" id="ARBA00023295"/>
    </source>
</evidence>
<evidence type="ECO:0000256" key="2">
    <source>
        <dbReference type="ARBA" id="ARBA00004987"/>
    </source>
</evidence>
<comment type="similarity">
    <text evidence="3">Belongs to the glycosyl hydrolase 3 family.</text>
</comment>
<dbReference type="OMA" id="VCTLAHR"/>
<evidence type="ECO:0000256" key="1">
    <source>
        <dbReference type="ARBA" id="ARBA00000448"/>
    </source>
</evidence>
<keyword evidence="7" id="KW-0119">Carbohydrate metabolism</keyword>
<feature type="signal peptide" evidence="10">
    <location>
        <begin position="1"/>
        <end position="19"/>
    </location>
</feature>
<dbReference type="InterPro" id="IPR036881">
    <property type="entry name" value="Glyco_hydro_3_C_sf"/>
</dbReference>
<dbReference type="InterPro" id="IPR026891">
    <property type="entry name" value="Fn3-like"/>
</dbReference>
<dbReference type="InParanoid" id="A0A1X2HGK5"/>
<comment type="pathway">
    <text evidence="2">Glycan metabolism; cellulose degradation.</text>
</comment>
<evidence type="ECO:0000256" key="10">
    <source>
        <dbReference type="SAM" id="SignalP"/>
    </source>
</evidence>
<dbReference type="FunCoup" id="A0A1X2HGK5">
    <property type="interactions" value="48"/>
</dbReference>
<gene>
    <name evidence="12" type="ORF">BCR43DRAFT_473412</name>
</gene>
<evidence type="ECO:0000256" key="6">
    <source>
        <dbReference type="ARBA" id="ARBA00023001"/>
    </source>
</evidence>
<dbReference type="STRING" id="13706.A0A1X2HGK5"/>
<dbReference type="Gene3D" id="3.40.50.1700">
    <property type="entry name" value="Glycoside hydrolase family 3 C-terminal domain"/>
    <property type="match status" value="1"/>
</dbReference>
<dbReference type="FunFam" id="3.40.50.1700:FF:000003">
    <property type="entry name" value="Probable beta-glucosidase"/>
    <property type="match status" value="1"/>
</dbReference>